<evidence type="ECO:0000259" key="1">
    <source>
        <dbReference type="Pfam" id="PF13503"/>
    </source>
</evidence>
<name>A0A0D0TD84_PSEFL</name>
<protein>
    <recommendedName>
        <fullName evidence="1">DUF4123 domain-containing protein</fullName>
    </recommendedName>
</protein>
<dbReference type="Proteomes" id="UP000032210">
    <property type="component" value="Unassembled WGS sequence"/>
</dbReference>
<reference evidence="2 3" key="1">
    <citation type="submission" date="2015-01" db="EMBL/GenBank/DDBJ databases">
        <title>Genome sequence of the beneficial rhizobacterium Pseudomonas fluorescens 2-79.</title>
        <authorList>
            <person name="Thuermer A."/>
            <person name="Daniel R."/>
        </authorList>
    </citation>
    <scope>NUCLEOTIDE SEQUENCE [LARGE SCALE GENOMIC DNA]</scope>
    <source>
        <strain evidence="2 3">2-79</strain>
    </source>
</reference>
<dbReference type="InterPro" id="IPR025391">
    <property type="entry name" value="DUF4123"/>
</dbReference>
<dbReference type="Pfam" id="PF13503">
    <property type="entry name" value="DUF4123"/>
    <property type="match status" value="1"/>
</dbReference>
<dbReference type="EMBL" id="JXCQ01000058">
    <property type="protein sequence ID" value="KIR20049.1"/>
    <property type="molecule type" value="Genomic_DNA"/>
</dbReference>
<evidence type="ECO:0000313" key="3">
    <source>
        <dbReference type="Proteomes" id="UP000032210"/>
    </source>
</evidence>
<organism evidence="2 3">
    <name type="scientific">Pseudomonas fluorescens</name>
    <dbReference type="NCBI Taxonomy" id="294"/>
    <lineage>
        <taxon>Bacteria</taxon>
        <taxon>Pseudomonadati</taxon>
        <taxon>Pseudomonadota</taxon>
        <taxon>Gammaproteobacteria</taxon>
        <taxon>Pseudomonadales</taxon>
        <taxon>Pseudomonadaceae</taxon>
        <taxon>Pseudomonas</taxon>
    </lineage>
</organism>
<dbReference type="PATRIC" id="fig|294.125.peg.4623"/>
<comment type="caution">
    <text evidence="2">The sequence shown here is derived from an EMBL/GenBank/DDBJ whole genome shotgun (WGS) entry which is preliminary data.</text>
</comment>
<feature type="domain" description="DUF4123" evidence="1">
    <location>
        <begin position="23"/>
        <end position="137"/>
    </location>
</feature>
<dbReference type="RefSeq" id="WP_043050730.1">
    <property type="nucleotide sequence ID" value="NZ_JXCQ01000058.1"/>
</dbReference>
<evidence type="ECO:0000313" key="2">
    <source>
        <dbReference type="EMBL" id="KIR20049.1"/>
    </source>
</evidence>
<accession>A0A0D0TD84</accession>
<gene>
    <name evidence="2" type="ORF">PFLU3_45100</name>
</gene>
<sequence length="241" mass="26458">MAAPLTPSAWLAKYPLQPDERMYAVLGSASDAQPFAAWQAMAVGKPPQPVWAGTAYADWKDVMPYVAVVEPGSAFLDWVVAAQALDWGWLAVASCPLDVVIEHLKGLTQVYLPENQPVFLRFWDGAQFLPILQHLGDKAGHVLPVFQRYLINGQPLSVTSRPVAPARASPWWQVPAPLLAHLAQQSPQVLVDNLLQWLQEQCPDLYTAFTPATLQHKVAYFARGPDISPAALADYIAVQLS</sequence>
<dbReference type="AlphaFoldDB" id="A0A0D0TD84"/>
<proteinExistence type="predicted"/>